<name>A0A9W9RV03_PENBR</name>
<organism evidence="8 9">
    <name type="scientific">Penicillium brevicompactum</name>
    <dbReference type="NCBI Taxonomy" id="5074"/>
    <lineage>
        <taxon>Eukaryota</taxon>
        <taxon>Fungi</taxon>
        <taxon>Dikarya</taxon>
        <taxon>Ascomycota</taxon>
        <taxon>Pezizomycotina</taxon>
        <taxon>Eurotiomycetes</taxon>
        <taxon>Eurotiomycetidae</taxon>
        <taxon>Eurotiales</taxon>
        <taxon>Aspergillaceae</taxon>
        <taxon>Penicillium</taxon>
    </lineage>
</organism>
<protein>
    <submittedName>
        <fullName evidence="8">Transcriptional regulator family: Fungal Specific TF</fullName>
    </submittedName>
</protein>
<evidence type="ECO:0000256" key="3">
    <source>
        <dbReference type="ARBA" id="ARBA00023015"/>
    </source>
</evidence>
<reference evidence="8" key="1">
    <citation type="submission" date="2022-12" db="EMBL/GenBank/DDBJ databases">
        <authorList>
            <person name="Petersen C."/>
        </authorList>
    </citation>
    <scope>NUCLEOTIDE SEQUENCE</scope>
    <source>
        <strain evidence="8">IBT 35675</strain>
    </source>
</reference>
<accession>A0A9W9RV03</accession>
<keyword evidence="6" id="KW-0539">Nucleus</keyword>
<dbReference type="Pfam" id="PF00172">
    <property type="entry name" value="Zn_clus"/>
    <property type="match status" value="1"/>
</dbReference>
<evidence type="ECO:0000313" key="9">
    <source>
        <dbReference type="Proteomes" id="UP001148299"/>
    </source>
</evidence>
<dbReference type="InterPro" id="IPR036864">
    <property type="entry name" value="Zn2-C6_fun-type_DNA-bd_sf"/>
</dbReference>
<dbReference type="GO" id="GO:0008270">
    <property type="term" value="F:zinc ion binding"/>
    <property type="evidence" value="ECO:0007669"/>
    <property type="project" value="InterPro"/>
</dbReference>
<dbReference type="PROSITE" id="PS00463">
    <property type="entry name" value="ZN2_CY6_FUNGAL_1"/>
    <property type="match status" value="1"/>
</dbReference>
<dbReference type="PROSITE" id="PS50048">
    <property type="entry name" value="ZN2_CY6_FUNGAL_2"/>
    <property type="match status" value="1"/>
</dbReference>
<comment type="caution">
    <text evidence="8">The sequence shown here is derived from an EMBL/GenBank/DDBJ whole genome shotgun (WGS) entry which is preliminary data.</text>
</comment>
<keyword evidence="5" id="KW-0804">Transcription</keyword>
<reference evidence="8" key="2">
    <citation type="journal article" date="2023" name="IMA Fungus">
        <title>Comparative genomic study of the Penicillium genus elucidates a diverse pangenome and 15 lateral gene transfer events.</title>
        <authorList>
            <person name="Petersen C."/>
            <person name="Sorensen T."/>
            <person name="Nielsen M.R."/>
            <person name="Sondergaard T.E."/>
            <person name="Sorensen J.L."/>
            <person name="Fitzpatrick D.A."/>
            <person name="Frisvad J.C."/>
            <person name="Nielsen K.L."/>
        </authorList>
    </citation>
    <scope>NUCLEOTIDE SEQUENCE</scope>
    <source>
        <strain evidence="8">IBT 35675</strain>
    </source>
</reference>
<gene>
    <name evidence="8" type="ORF">N7541_000753</name>
</gene>
<evidence type="ECO:0000256" key="5">
    <source>
        <dbReference type="ARBA" id="ARBA00023163"/>
    </source>
</evidence>
<evidence type="ECO:0000256" key="4">
    <source>
        <dbReference type="ARBA" id="ARBA00023125"/>
    </source>
</evidence>
<keyword evidence="1" id="KW-0479">Metal-binding</keyword>
<dbReference type="GO" id="GO:0000981">
    <property type="term" value="F:DNA-binding transcription factor activity, RNA polymerase II-specific"/>
    <property type="evidence" value="ECO:0007669"/>
    <property type="project" value="InterPro"/>
</dbReference>
<sequence>MYSGALHRKRKVKTGCKTCKKRRVKCDEGRPACRQCVSSSRPCDGYGIWGGGGTPYMPPQSHRALSVYCTPVPAGSLNDQEQVCFDWLIKRTAKKFAGIFQSDFWETLIFQASAQEPAVRHAVIALASAHRFEQRFDPRFPDAPDPVNEQFTLQQYNKAILHLRTKTTQTSHSLQVALITCMLFVTLEYLRGQYLMGSAHLRYGMRLLTEISASTSKSAMTPKILRPKEDFAYNALVDTYAQLGIQSAMFGHIPSNMCLVTQDPQSTIPYIFSSLLEARRSIDDHLNRIHCLKRHFRDQRPDNIQEMSEVQSCILADLVLWRKAYNASLARLESHNTSGRDKFGYLLLRVYHEMATIMASVCLAGSEDSEMIFDEYTENFITIMSGLIDMWKSWTSANFPDQDLSNLTEESSNFREIFEKFQSMSDTNVFFESSLLEILEHSSEINDILKIPDCGGSGFTVETGYIPPFYYTALKCRVPRIRRQALRALRAAPHREGVWNGPLLASVLEAVIKIEEGDLYKGESRVHSPVGFLLPRPDDLLVPKVPAEARISDVKVILPDRATGEVYISYQKRAADGDWAHFRQRVESQSRNEPG</sequence>
<feature type="domain" description="Zn(2)-C6 fungal-type" evidence="7">
    <location>
        <begin position="15"/>
        <end position="43"/>
    </location>
</feature>
<dbReference type="PANTHER" id="PTHR36206">
    <property type="entry name" value="ASPERCRYPTIN BIOSYNTHESIS CLUSTER-SPECIFIC TRANSCRIPTION REGULATOR ATNN-RELATED"/>
    <property type="match status" value="1"/>
</dbReference>
<dbReference type="EMBL" id="JAPZBR010000001">
    <property type="protein sequence ID" value="KAJ5366812.1"/>
    <property type="molecule type" value="Genomic_DNA"/>
</dbReference>
<keyword evidence="9" id="KW-1185">Reference proteome</keyword>
<keyword evidence="2" id="KW-0862">Zinc</keyword>
<evidence type="ECO:0000256" key="1">
    <source>
        <dbReference type="ARBA" id="ARBA00022723"/>
    </source>
</evidence>
<evidence type="ECO:0000313" key="8">
    <source>
        <dbReference type="EMBL" id="KAJ5366812.1"/>
    </source>
</evidence>
<dbReference type="PANTHER" id="PTHR36206:SF16">
    <property type="entry name" value="TRANSCRIPTION FACTOR DOMAIN-CONTAINING PROTEIN-RELATED"/>
    <property type="match status" value="1"/>
</dbReference>
<dbReference type="SUPFAM" id="SSF57701">
    <property type="entry name" value="Zn2/Cys6 DNA-binding domain"/>
    <property type="match status" value="1"/>
</dbReference>
<dbReference type="SMART" id="SM00066">
    <property type="entry name" value="GAL4"/>
    <property type="match status" value="1"/>
</dbReference>
<evidence type="ECO:0000256" key="2">
    <source>
        <dbReference type="ARBA" id="ARBA00022833"/>
    </source>
</evidence>
<keyword evidence="4" id="KW-0238">DNA-binding</keyword>
<dbReference type="AlphaFoldDB" id="A0A9W9RV03"/>
<keyword evidence="3" id="KW-0805">Transcription regulation</keyword>
<dbReference type="Proteomes" id="UP001148299">
    <property type="component" value="Unassembled WGS sequence"/>
</dbReference>
<dbReference type="CDD" id="cd00067">
    <property type="entry name" value="GAL4"/>
    <property type="match status" value="1"/>
</dbReference>
<dbReference type="InterPro" id="IPR052360">
    <property type="entry name" value="Transcr_Regulatory_Proteins"/>
</dbReference>
<dbReference type="InterPro" id="IPR001138">
    <property type="entry name" value="Zn2Cys6_DnaBD"/>
</dbReference>
<evidence type="ECO:0000259" key="7">
    <source>
        <dbReference type="PROSITE" id="PS50048"/>
    </source>
</evidence>
<evidence type="ECO:0000256" key="6">
    <source>
        <dbReference type="ARBA" id="ARBA00023242"/>
    </source>
</evidence>
<proteinExistence type="predicted"/>
<dbReference type="Gene3D" id="4.10.240.10">
    <property type="entry name" value="Zn(2)-C6 fungal-type DNA-binding domain"/>
    <property type="match status" value="1"/>
</dbReference>
<dbReference type="GO" id="GO:0003677">
    <property type="term" value="F:DNA binding"/>
    <property type="evidence" value="ECO:0007669"/>
    <property type="project" value="UniProtKB-KW"/>
</dbReference>